<feature type="domain" description="DUF397" evidence="1">
    <location>
        <begin position="28"/>
        <end position="65"/>
    </location>
</feature>
<comment type="caution">
    <text evidence="2">The sequence shown here is derived from an EMBL/GenBank/DDBJ whole genome shotgun (WGS) entry which is preliminary data.</text>
</comment>
<evidence type="ECO:0000313" key="2">
    <source>
        <dbReference type="EMBL" id="MCP2364305.1"/>
    </source>
</evidence>
<keyword evidence="3" id="KW-1185">Reference proteome</keyword>
<dbReference type="EMBL" id="JAMZEB010000002">
    <property type="protein sequence ID" value="MCP2364305.1"/>
    <property type="molecule type" value="Genomic_DNA"/>
</dbReference>
<dbReference type="InterPro" id="IPR007278">
    <property type="entry name" value="DUF397"/>
</dbReference>
<reference evidence="2" key="1">
    <citation type="submission" date="2022-06" db="EMBL/GenBank/DDBJ databases">
        <title>Sequencing the genomes of 1000 actinobacteria strains.</title>
        <authorList>
            <person name="Klenk H.-P."/>
        </authorList>
    </citation>
    <scope>NUCLEOTIDE SEQUENCE</scope>
    <source>
        <strain evidence="2">DSM 46694</strain>
    </source>
</reference>
<sequence>MTARDLYALPLEGAQFTKRCGGNQDNDEMESCVEIAPIPGTEDGFAVRDSKNPDAGTLRFTRSELLGVGMTNI</sequence>
<evidence type="ECO:0000259" key="1">
    <source>
        <dbReference type="Pfam" id="PF04149"/>
    </source>
</evidence>
<proteinExistence type="predicted"/>
<name>A0A9X2GUN8_9ACTN</name>
<organism evidence="2 3">
    <name type="scientific">Nonomuraea thailandensis</name>
    <dbReference type="NCBI Taxonomy" id="1188745"/>
    <lineage>
        <taxon>Bacteria</taxon>
        <taxon>Bacillati</taxon>
        <taxon>Actinomycetota</taxon>
        <taxon>Actinomycetes</taxon>
        <taxon>Streptosporangiales</taxon>
        <taxon>Streptosporangiaceae</taxon>
        <taxon>Nonomuraea</taxon>
    </lineage>
</organism>
<dbReference type="Pfam" id="PF04149">
    <property type="entry name" value="DUF397"/>
    <property type="match status" value="1"/>
</dbReference>
<gene>
    <name evidence="2" type="ORF">HD597_011325</name>
</gene>
<dbReference type="RefSeq" id="WP_253756640.1">
    <property type="nucleotide sequence ID" value="NZ_BAABKA010000012.1"/>
</dbReference>
<dbReference type="Proteomes" id="UP001139648">
    <property type="component" value="Unassembled WGS sequence"/>
</dbReference>
<dbReference type="AlphaFoldDB" id="A0A9X2GUN8"/>
<protein>
    <recommendedName>
        <fullName evidence="1">DUF397 domain-containing protein</fullName>
    </recommendedName>
</protein>
<accession>A0A9X2GUN8</accession>
<evidence type="ECO:0000313" key="3">
    <source>
        <dbReference type="Proteomes" id="UP001139648"/>
    </source>
</evidence>